<evidence type="ECO:0000313" key="1">
    <source>
        <dbReference type="EMBL" id="QTD49849.1"/>
    </source>
</evidence>
<dbReference type="EMBL" id="CP071793">
    <property type="protein sequence ID" value="QTD49849.1"/>
    <property type="molecule type" value="Genomic_DNA"/>
</dbReference>
<keyword evidence="2" id="KW-1185">Reference proteome</keyword>
<name>A0A8A4TII2_SULCO</name>
<dbReference type="RefSeq" id="WP_237379481.1">
    <property type="nucleotide sequence ID" value="NZ_CP071793.1"/>
</dbReference>
<dbReference type="SUPFAM" id="SSF54427">
    <property type="entry name" value="NTF2-like"/>
    <property type="match status" value="1"/>
</dbReference>
<evidence type="ECO:0000313" key="2">
    <source>
        <dbReference type="Proteomes" id="UP000663929"/>
    </source>
</evidence>
<dbReference type="AlphaFoldDB" id="A0A8A4TII2"/>
<dbReference type="KEGG" id="scor:J3U87_30065"/>
<organism evidence="1 2">
    <name type="scientific">Sulfidibacter corallicola</name>
    <dbReference type="NCBI Taxonomy" id="2818388"/>
    <lineage>
        <taxon>Bacteria</taxon>
        <taxon>Pseudomonadati</taxon>
        <taxon>Acidobacteriota</taxon>
        <taxon>Holophagae</taxon>
        <taxon>Acanthopleuribacterales</taxon>
        <taxon>Acanthopleuribacteraceae</taxon>
        <taxon>Sulfidibacter</taxon>
    </lineage>
</organism>
<evidence type="ECO:0008006" key="3">
    <source>
        <dbReference type="Google" id="ProtNLM"/>
    </source>
</evidence>
<dbReference type="InterPro" id="IPR032710">
    <property type="entry name" value="NTF2-like_dom_sf"/>
</dbReference>
<accession>A0A8A4TII2</accession>
<dbReference type="Gene3D" id="3.10.450.50">
    <property type="match status" value="1"/>
</dbReference>
<dbReference type="Proteomes" id="UP000663929">
    <property type="component" value="Chromosome"/>
</dbReference>
<protein>
    <recommendedName>
        <fullName evidence="3">DUF4440 domain-containing protein</fullName>
    </recommendedName>
</protein>
<proteinExistence type="predicted"/>
<sequence length="274" mass="30959">MSMVSMWLLSTLVHEPVWHPVAEAERAFAQTSRESTIVEAFKKWVADDSILFRPTPVNGADFFREKKPSKATLWWQPTHVVISADRSMGLSTGPYVFRDEAGGQGYYGHFLSVWGKQADGSWRVLIDDGVSHDDMPEANWPEKLVEGRALQETRKSEKGWQILAERDRHYAGLVERSGGWKQAFEKVASQNVRLYRRGTRPIQGRDAAVAKGAFEAGGTWEPMGGKLDGSGSLGFTYGTGRYANSEKEFLYLRVWQLEKGEYRLLAELVRGLKR</sequence>
<gene>
    <name evidence="1" type="ORF">J3U87_30065</name>
</gene>
<reference evidence="1" key="1">
    <citation type="submission" date="2021-03" db="EMBL/GenBank/DDBJ databases">
        <title>Acanthopleuribacteraceae sp. M133.</title>
        <authorList>
            <person name="Wang G."/>
        </authorList>
    </citation>
    <scope>NUCLEOTIDE SEQUENCE</scope>
    <source>
        <strain evidence="1">M133</strain>
    </source>
</reference>